<dbReference type="Pfam" id="PF00691">
    <property type="entry name" value="OmpA"/>
    <property type="match status" value="1"/>
</dbReference>
<sequence length="697" mass="78526">MSYKSLLVVTLTFCSLSLFAQKGPIKDARKAFSGRNYAVAVEECEKAYNKIPYKAGKSKEYKAEMAYCVAESYRLTEQHEAAKEWYERAIDLGFAKTDPKVHFNYGETHRFTGDYDKAKEQYQEYLELVPGDKAAEDAIKSCEQAPITVALAKKVTIKPEEKINDKASDMALVIADRRGDKIMFSSARAESLGKDIDPRSGEKYYDIFYSELDKNGNYREVTPVEDDSINTEHHEATVAFDGRYKQMFFTRCYNPDDNFFGCDIFVSQAKGKSWDIPEKINLKPNDTISVGHPCPSEDGRFLIFASDMPGGFGGKDLWYTEYDRRSDSWSDPVNMGPEINTAQDELFPTFGLNGELFFASSGHVGLGGMDIFVAKRVGTEYKWAAPENMGYPFNSKDNDFHLTQVDEKRGYFTSDRKKGSNATNIYSYEIPPNLFTLKVVVSKLGSSEKVNGASVEITTAEGTFTGVTNESGMVYWEKKPNGDRYIGEEGDFKVKLLPLEGYHDNPQMVEFTTKGLPDNQDFYFAMNMVPKTPIRLPEVRYELGSAKLMVIQDSINSKDSLNFVYDMLEEYPGMVIRLVSHTDSRGSASANEKLAQARAQSCVDYLVNEKGVPRERLVPEGAGENEPRTVYLVNGNYVVDKPEMGTVYEEVLLTESYINKFKKSNPTLFEKLHQFNRRTEGKVVSMDYVAGGTTSAE</sequence>
<dbReference type="EMBL" id="FPAS01000006">
    <property type="protein sequence ID" value="SFT88219.1"/>
    <property type="molecule type" value="Genomic_DNA"/>
</dbReference>
<dbReference type="PANTHER" id="PTHR30329">
    <property type="entry name" value="STATOR ELEMENT OF FLAGELLAR MOTOR COMPLEX"/>
    <property type="match status" value="1"/>
</dbReference>
<keyword evidence="6" id="KW-1185">Reference proteome</keyword>
<organism evidence="5 6">
    <name type="scientific">Lishizhenia tianjinensis</name>
    <dbReference type="NCBI Taxonomy" id="477690"/>
    <lineage>
        <taxon>Bacteria</taxon>
        <taxon>Pseudomonadati</taxon>
        <taxon>Bacteroidota</taxon>
        <taxon>Flavobacteriia</taxon>
        <taxon>Flavobacteriales</taxon>
        <taxon>Crocinitomicaceae</taxon>
        <taxon>Lishizhenia</taxon>
    </lineage>
</organism>
<dbReference type="SUPFAM" id="SSF103088">
    <property type="entry name" value="OmpA-like"/>
    <property type="match status" value="1"/>
</dbReference>
<evidence type="ECO:0000256" key="1">
    <source>
        <dbReference type="PROSITE-ProRule" id="PRU00339"/>
    </source>
</evidence>
<dbReference type="SMART" id="SM00028">
    <property type="entry name" value="TPR"/>
    <property type="match status" value="2"/>
</dbReference>
<keyword evidence="2" id="KW-0472">Membrane</keyword>
<gene>
    <name evidence="5" type="ORF">SAMN05216474_2896</name>
</gene>
<dbReference type="PROSITE" id="PS51123">
    <property type="entry name" value="OMPA_2"/>
    <property type="match status" value="1"/>
</dbReference>
<keyword evidence="3" id="KW-0732">Signal</keyword>
<feature type="chain" id="PRO_5014899646" evidence="3">
    <location>
        <begin position="21"/>
        <end position="697"/>
    </location>
</feature>
<evidence type="ECO:0000259" key="4">
    <source>
        <dbReference type="PROSITE" id="PS51123"/>
    </source>
</evidence>
<feature type="repeat" description="TPR" evidence="1">
    <location>
        <begin position="99"/>
        <end position="132"/>
    </location>
</feature>
<evidence type="ECO:0000313" key="5">
    <source>
        <dbReference type="EMBL" id="SFT88219.1"/>
    </source>
</evidence>
<evidence type="ECO:0000313" key="6">
    <source>
        <dbReference type="Proteomes" id="UP000236454"/>
    </source>
</evidence>
<feature type="domain" description="OmpA-like" evidence="4">
    <location>
        <begin position="528"/>
        <end position="687"/>
    </location>
</feature>
<keyword evidence="1" id="KW-0802">TPR repeat</keyword>
<feature type="signal peptide" evidence="3">
    <location>
        <begin position="1"/>
        <end position="20"/>
    </location>
</feature>
<dbReference type="PROSITE" id="PS50005">
    <property type="entry name" value="TPR"/>
    <property type="match status" value="1"/>
</dbReference>
<dbReference type="GO" id="GO:0016020">
    <property type="term" value="C:membrane"/>
    <property type="evidence" value="ECO:0007669"/>
    <property type="project" value="UniProtKB-UniRule"/>
</dbReference>
<dbReference type="PANTHER" id="PTHR30329:SF21">
    <property type="entry name" value="LIPOPROTEIN YIAD-RELATED"/>
    <property type="match status" value="1"/>
</dbReference>
<accession>A0A1I7BM32</accession>
<dbReference type="AlphaFoldDB" id="A0A1I7BM32"/>
<proteinExistence type="predicted"/>
<dbReference type="SUPFAM" id="SSF48452">
    <property type="entry name" value="TPR-like"/>
    <property type="match status" value="1"/>
</dbReference>
<dbReference type="Proteomes" id="UP000236454">
    <property type="component" value="Unassembled WGS sequence"/>
</dbReference>
<name>A0A1I7BM32_9FLAO</name>
<protein>
    <submittedName>
        <fullName evidence="5">Tetratricopeptide repeat-containing protein</fullName>
    </submittedName>
</protein>
<dbReference type="CDD" id="cd07185">
    <property type="entry name" value="OmpA_C-like"/>
    <property type="match status" value="1"/>
</dbReference>
<dbReference type="InterPro" id="IPR006665">
    <property type="entry name" value="OmpA-like"/>
</dbReference>
<evidence type="ECO:0000256" key="2">
    <source>
        <dbReference type="PROSITE-ProRule" id="PRU00473"/>
    </source>
</evidence>
<dbReference type="SUPFAM" id="SSF82171">
    <property type="entry name" value="DPP6 N-terminal domain-like"/>
    <property type="match status" value="1"/>
</dbReference>
<dbReference type="InterPro" id="IPR011990">
    <property type="entry name" value="TPR-like_helical_dom_sf"/>
</dbReference>
<dbReference type="Gene3D" id="1.25.40.10">
    <property type="entry name" value="Tetratricopeptide repeat domain"/>
    <property type="match status" value="1"/>
</dbReference>
<dbReference type="Gene3D" id="3.30.1330.60">
    <property type="entry name" value="OmpA-like domain"/>
    <property type="match status" value="1"/>
</dbReference>
<dbReference type="InterPro" id="IPR019734">
    <property type="entry name" value="TPR_rpt"/>
</dbReference>
<dbReference type="InterPro" id="IPR050330">
    <property type="entry name" value="Bact_OuterMem_StrucFunc"/>
</dbReference>
<evidence type="ECO:0000256" key="3">
    <source>
        <dbReference type="SAM" id="SignalP"/>
    </source>
</evidence>
<dbReference type="RefSeq" id="WP_170853776.1">
    <property type="nucleotide sequence ID" value="NZ_FPAS01000006.1"/>
</dbReference>
<reference evidence="5 6" key="1">
    <citation type="submission" date="2016-10" db="EMBL/GenBank/DDBJ databases">
        <authorList>
            <person name="de Groot N.N."/>
        </authorList>
    </citation>
    <scope>NUCLEOTIDE SEQUENCE [LARGE SCALE GENOMIC DNA]</scope>
    <source>
        <strain evidence="5 6">CGMCC 1.7005</strain>
    </source>
</reference>
<dbReference type="STRING" id="477690.SAMN05216474_2896"/>
<dbReference type="InterPro" id="IPR036737">
    <property type="entry name" value="OmpA-like_sf"/>
</dbReference>
<dbReference type="Pfam" id="PF13424">
    <property type="entry name" value="TPR_12"/>
    <property type="match status" value="1"/>
</dbReference>